<dbReference type="PANTHER" id="PTHR43649">
    <property type="entry name" value="ARABINOSE-BINDING PROTEIN-RELATED"/>
    <property type="match status" value="1"/>
</dbReference>
<proteinExistence type="inferred from homology"/>
<sequence>MRKHPFTRTIALIGVAGTAVALAGCQGAGSGADGGSATVTLRLWDEAAAEAYEQAIPSFEEANDGITIDVEVIPWADYWTSLRNDVASDSVSDIFWTNSSNFIDYVDAGALLDIGETLGSDASADWSATVVEQYTYDGTLWGVPQLTDPGIGVFYNKALLDEAGVSVEEVENLVWDPTGDDDTLRDVAAWLTKDSDGRGPSDPDFDPLTLTQFGYNAAYDFQAIWADYLASAGAVFQPADSDELAFDTPEGVAATEYLVDLINTDHVAPSAADTNDNGDFSRDQFLQGHLALFQTGAYNLANIRDGADFEWGIAPLPEGPEGRISLTNGIIAAASSQSEHPDAQKKVLEWLGSVEGASALGTTGAALPAVTAAQQSFFDYWQSEGVDVSPLIDVLDNGTISAPHGAKISEAFTAIAPVLKEVFLGRTPVDEGLTAAQAAGNDAIAGN</sequence>
<feature type="signal peptide" evidence="5">
    <location>
        <begin position="1"/>
        <end position="23"/>
    </location>
</feature>
<dbReference type="Proteomes" id="UP001501645">
    <property type="component" value="Unassembled WGS sequence"/>
</dbReference>
<dbReference type="CDD" id="cd13585">
    <property type="entry name" value="PBP2_TMBP_like"/>
    <property type="match status" value="1"/>
</dbReference>
<comment type="similarity">
    <text evidence="2">Belongs to the bacterial solute-binding protein 1 family.</text>
</comment>
<comment type="subcellular location">
    <subcellularLocation>
        <location evidence="1">Cell envelope</location>
    </subcellularLocation>
</comment>
<evidence type="ECO:0000256" key="3">
    <source>
        <dbReference type="ARBA" id="ARBA00022448"/>
    </source>
</evidence>
<dbReference type="RefSeq" id="WP_345436073.1">
    <property type="nucleotide sequence ID" value="NZ_BAABKO010000001.1"/>
</dbReference>
<keyword evidence="3" id="KW-0813">Transport</keyword>
<organism evidence="6 7">
    <name type="scientific">Microbacterium gilvum</name>
    <dbReference type="NCBI Taxonomy" id="1336204"/>
    <lineage>
        <taxon>Bacteria</taxon>
        <taxon>Bacillati</taxon>
        <taxon>Actinomycetota</taxon>
        <taxon>Actinomycetes</taxon>
        <taxon>Micrococcales</taxon>
        <taxon>Microbacteriaceae</taxon>
        <taxon>Microbacterium</taxon>
    </lineage>
</organism>
<dbReference type="PANTHER" id="PTHR43649:SF31">
    <property type="entry name" value="SN-GLYCEROL-3-PHOSPHATE-BINDING PERIPLASMIC PROTEIN UGPB"/>
    <property type="match status" value="1"/>
</dbReference>
<dbReference type="Pfam" id="PF01547">
    <property type="entry name" value="SBP_bac_1"/>
    <property type="match status" value="1"/>
</dbReference>
<gene>
    <name evidence="6" type="ORF">GCM10023351_07450</name>
</gene>
<dbReference type="Gene3D" id="3.40.190.10">
    <property type="entry name" value="Periplasmic binding protein-like II"/>
    <property type="match status" value="1"/>
</dbReference>
<evidence type="ECO:0000313" key="7">
    <source>
        <dbReference type="Proteomes" id="UP001501645"/>
    </source>
</evidence>
<protein>
    <submittedName>
        <fullName evidence="6">Sugar ABC transporter substrate-binding protein</fullName>
    </submittedName>
</protein>
<evidence type="ECO:0000256" key="2">
    <source>
        <dbReference type="ARBA" id="ARBA00008520"/>
    </source>
</evidence>
<dbReference type="InterPro" id="IPR006059">
    <property type="entry name" value="SBP"/>
</dbReference>
<feature type="chain" id="PRO_5047005662" evidence="5">
    <location>
        <begin position="24"/>
        <end position="447"/>
    </location>
</feature>
<comment type="caution">
    <text evidence="6">The sequence shown here is derived from an EMBL/GenBank/DDBJ whole genome shotgun (WGS) entry which is preliminary data.</text>
</comment>
<reference evidence="7" key="1">
    <citation type="journal article" date="2019" name="Int. J. Syst. Evol. Microbiol.">
        <title>The Global Catalogue of Microorganisms (GCM) 10K type strain sequencing project: providing services to taxonomists for standard genome sequencing and annotation.</title>
        <authorList>
            <consortium name="The Broad Institute Genomics Platform"/>
            <consortium name="The Broad Institute Genome Sequencing Center for Infectious Disease"/>
            <person name="Wu L."/>
            <person name="Ma J."/>
        </authorList>
    </citation>
    <scope>NUCLEOTIDE SEQUENCE [LARGE SCALE GENOMIC DNA]</scope>
    <source>
        <strain evidence="7">JCM 18537</strain>
    </source>
</reference>
<keyword evidence="7" id="KW-1185">Reference proteome</keyword>
<evidence type="ECO:0000256" key="1">
    <source>
        <dbReference type="ARBA" id="ARBA00004196"/>
    </source>
</evidence>
<accession>A0ABP8ZUK9</accession>
<keyword evidence="4 5" id="KW-0732">Signal</keyword>
<evidence type="ECO:0000256" key="4">
    <source>
        <dbReference type="ARBA" id="ARBA00022729"/>
    </source>
</evidence>
<name>A0ABP8ZUK9_9MICO</name>
<dbReference type="PROSITE" id="PS51257">
    <property type="entry name" value="PROKAR_LIPOPROTEIN"/>
    <property type="match status" value="1"/>
</dbReference>
<evidence type="ECO:0000256" key="5">
    <source>
        <dbReference type="SAM" id="SignalP"/>
    </source>
</evidence>
<dbReference type="EMBL" id="BAABKO010000001">
    <property type="protein sequence ID" value="GAA4766659.1"/>
    <property type="molecule type" value="Genomic_DNA"/>
</dbReference>
<dbReference type="InterPro" id="IPR050490">
    <property type="entry name" value="Bact_solute-bd_prot1"/>
</dbReference>
<dbReference type="SUPFAM" id="SSF53850">
    <property type="entry name" value="Periplasmic binding protein-like II"/>
    <property type="match status" value="1"/>
</dbReference>
<evidence type="ECO:0000313" key="6">
    <source>
        <dbReference type="EMBL" id="GAA4766659.1"/>
    </source>
</evidence>